<gene>
    <name evidence="7" type="ORF">ACFSCW_07855</name>
</gene>
<keyword evidence="8" id="KW-1185">Reference proteome</keyword>
<dbReference type="EMBL" id="JBHUDY010000001">
    <property type="protein sequence ID" value="MFD1611711.1"/>
    <property type="molecule type" value="Genomic_DNA"/>
</dbReference>
<comment type="caution">
    <text evidence="7">The sequence shown here is derived from an EMBL/GenBank/DDBJ whole genome shotgun (WGS) entry which is preliminary data.</text>
</comment>
<comment type="subcellular location">
    <subcellularLocation>
        <location evidence="1">Membrane</location>
        <topology evidence="1">Multi-pass membrane protein</topology>
    </subcellularLocation>
</comment>
<feature type="transmembrane region" description="Helical" evidence="5">
    <location>
        <begin position="353"/>
        <end position="372"/>
    </location>
</feature>
<sequence length="384" mass="40259">MKRFLAQALVIARRDFSAIVLTPTFLIFLLAPLFMMSVAAVGGLGAAHVVEGARERAIILADGAQRDRLGDADDRLRGVVGSDPGPPSVEFHAPAANADAQARQFLGEGGVSAIMSGPPERPRVLHAPNGARDAEYLALLAATATGARAELRAFDPATAGPRPRSSNQTAFYAVFAMFFLSLLLASQTISMLAEERNNKVIEILAAAVPLEAVFLGKLIGMLGVALLFSGFWCSIAGVAAASHVAGLSLDAIAPAGNLWSFALLFLGYFMLCFLLLGAVFLGVGAQASTMREIQMLSLPVTIFQVAMFALASAGASAPNSTVGITSAIFPFSSPFAMAGRAASGVPLWQHAAAFAWQLLWLAITVTIAARLFRRGVLKSGGMRR</sequence>
<dbReference type="RefSeq" id="WP_380888295.1">
    <property type="nucleotide sequence ID" value="NZ_JBHUDY010000001.1"/>
</dbReference>
<dbReference type="InterPro" id="IPR013525">
    <property type="entry name" value="ABC2_TM"/>
</dbReference>
<evidence type="ECO:0000256" key="5">
    <source>
        <dbReference type="SAM" id="Phobius"/>
    </source>
</evidence>
<evidence type="ECO:0000259" key="6">
    <source>
        <dbReference type="Pfam" id="PF12698"/>
    </source>
</evidence>
<feature type="transmembrane region" description="Helical" evidence="5">
    <location>
        <begin position="27"/>
        <end position="50"/>
    </location>
</feature>
<feature type="transmembrane region" description="Helical" evidence="5">
    <location>
        <begin position="295"/>
        <end position="315"/>
    </location>
</feature>
<dbReference type="Pfam" id="PF12698">
    <property type="entry name" value="ABC2_membrane_3"/>
    <property type="match status" value="1"/>
</dbReference>
<keyword evidence="4 5" id="KW-0472">Membrane</keyword>
<feature type="domain" description="ABC-2 type transporter transmembrane" evidence="6">
    <location>
        <begin position="165"/>
        <end position="367"/>
    </location>
</feature>
<name>A0ABW4I1A2_9SPHN</name>
<dbReference type="Proteomes" id="UP001597115">
    <property type="component" value="Unassembled WGS sequence"/>
</dbReference>
<evidence type="ECO:0000256" key="3">
    <source>
        <dbReference type="ARBA" id="ARBA00022989"/>
    </source>
</evidence>
<dbReference type="PANTHER" id="PTHR43471">
    <property type="entry name" value="ABC TRANSPORTER PERMEASE"/>
    <property type="match status" value="1"/>
</dbReference>
<feature type="transmembrane region" description="Helical" evidence="5">
    <location>
        <begin position="170"/>
        <end position="189"/>
    </location>
</feature>
<evidence type="ECO:0000313" key="7">
    <source>
        <dbReference type="EMBL" id="MFD1611711.1"/>
    </source>
</evidence>
<evidence type="ECO:0000256" key="2">
    <source>
        <dbReference type="ARBA" id="ARBA00022692"/>
    </source>
</evidence>
<proteinExistence type="predicted"/>
<protein>
    <submittedName>
        <fullName evidence="7">ABC transporter permease</fullName>
    </submittedName>
</protein>
<reference evidence="8" key="1">
    <citation type="journal article" date="2019" name="Int. J. Syst. Evol. Microbiol.">
        <title>The Global Catalogue of Microorganisms (GCM) 10K type strain sequencing project: providing services to taxonomists for standard genome sequencing and annotation.</title>
        <authorList>
            <consortium name="The Broad Institute Genomics Platform"/>
            <consortium name="The Broad Institute Genome Sequencing Center for Infectious Disease"/>
            <person name="Wu L."/>
            <person name="Ma J."/>
        </authorList>
    </citation>
    <scope>NUCLEOTIDE SEQUENCE [LARGE SCALE GENOMIC DNA]</scope>
    <source>
        <strain evidence="8">CGMCC 1.16275</strain>
    </source>
</reference>
<feature type="transmembrane region" description="Helical" evidence="5">
    <location>
        <begin position="258"/>
        <end position="283"/>
    </location>
</feature>
<accession>A0ABW4I1A2</accession>
<dbReference type="PANTHER" id="PTHR43471:SF3">
    <property type="entry name" value="ABC TRANSPORTER PERMEASE PROTEIN NATB"/>
    <property type="match status" value="1"/>
</dbReference>
<evidence type="ECO:0000313" key="8">
    <source>
        <dbReference type="Proteomes" id="UP001597115"/>
    </source>
</evidence>
<keyword evidence="2 5" id="KW-0812">Transmembrane</keyword>
<feature type="transmembrane region" description="Helical" evidence="5">
    <location>
        <begin position="226"/>
        <end position="246"/>
    </location>
</feature>
<evidence type="ECO:0000256" key="4">
    <source>
        <dbReference type="ARBA" id="ARBA00023136"/>
    </source>
</evidence>
<keyword evidence="3 5" id="KW-1133">Transmembrane helix</keyword>
<evidence type="ECO:0000256" key="1">
    <source>
        <dbReference type="ARBA" id="ARBA00004141"/>
    </source>
</evidence>
<organism evidence="7 8">
    <name type="scientific">Sphingomonas tabacisoli</name>
    <dbReference type="NCBI Taxonomy" id="2249466"/>
    <lineage>
        <taxon>Bacteria</taxon>
        <taxon>Pseudomonadati</taxon>
        <taxon>Pseudomonadota</taxon>
        <taxon>Alphaproteobacteria</taxon>
        <taxon>Sphingomonadales</taxon>
        <taxon>Sphingomonadaceae</taxon>
        <taxon>Sphingomonas</taxon>
    </lineage>
</organism>